<protein>
    <recommendedName>
        <fullName evidence="3">Glycosyl transferase</fullName>
    </recommendedName>
</protein>
<dbReference type="STRING" id="864069.MicloDRAFT_00067970"/>
<dbReference type="SUPFAM" id="SSF53448">
    <property type="entry name" value="Nucleotide-diphospho-sugar transferases"/>
    <property type="match status" value="1"/>
</dbReference>
<proteinExistence type="predicted"/>
<dbReference type="AlphaFoldDB" id="I4YQ23"/>
<dbReference type="PATRIC" id="fig|864069.3.peg.7265"/>
<gene>
    <name evidence="1" type="ORF">MicloDRAFT_00067970</name>
</gene>
<reference evidence="1 2" key="1">
    <citation type="submission" date="2012-02" db="EMBL/GenBank/DDBJ databases">
        <title>Improved High-Quality Draft sequence of Microvirga sp. WSM3557.</title>
        <authorList>
            <consortium name="US DOE Joint Genome Institute"/>
            <person name="Lucas S."/>
            <person name="Han J."/>
            <person name="Lapidus A."/>
            <person name="Cheng J.-F."/>
            <person name="Goodwin L."/>
            <person name="Pitluck S."/>
            <person name="Peters L."/>
            <person name="Zhang X."/>
            <person name="Detter J.C."/>
            <person name="Han C."/>
            <person name="Tapia R."/>
            <person name="Land M."/>
            <person name="Hauser L."/>
            <person name="Kyrpides N."/>
            <person name="Ivanova N."/>
            <person name="Pagani I."/>
            <person name="Brau L."/>
            <person name="Yates R."/>
            <person name="O'Hara G."/>
            <person name="Rui T."/>
            <person name="Howieson J."/>
            <person name="Reeve W."/>
            <person name="Woyke T."/>
        </authorList>
    </citation>
    <scope>NUCLEOTIDE SEQUENCE [LARGE SCALE GENOMIC DNA]</scope>
    <source>
        <strain evidence="1 2">WSM3557</strain>
    </source>
</reference>
<sequence length="198" mass="21262">MLPLLAGASSGAANRIHFSARSASDGRDRSHYSVHMITVLVRVSHGPEALAATLSALVPAVAAGLIGDAVILTDSQDDVLAEVADAAGATLVTAQRGSWIEGAKVARRDWLLCLDDGDIPQEGWIRVLDRFVALSKPEQGLARMRRRRGGVASALTNLFADSKVRAGDLVHRRVLLKEVRTRMPVRLQATIERDPVFG</sequence>
<name>I4YQ23_9HYPH</name>
<dbReference type="EMBL" id="JH660647">
    <property type="protein sequence ID" value="EIM26065.1"/>
    <property type="molecule type" value="Genomic_DNA"/>
</dbReference>
<evidence type="ECO:0000313" key="1">
    <source>
        <dbReference type="EMBL" id="EIM26065.1"/>
    </source>
</evidence>
<accession>I4YQ23</accession>
<dbReference type="InterPro" id="IPR029044">
    <property type="entry name" value="Nucleotide-diphossugar_trans"/>
</dbReference>
<evidence type="ECO:0008006" key="3">
    <source>
        <dbReference type="Google" id="ProtNLM"/>
    </source>
</evidence>
<organism evidence="1 2">
    <name type="scientific">Microvirga lotononidis</name>
    <dbReference type="NCBI Taxonomy" id="864069"/>
    <lineage>
        <taxon>Bacteria</taxon>
        <taxon>Pseudomonadati</taxon>
        <taxon>Pseudomonadota</taxon>
        <taxon>Alphaproteobacteria</taxon>
        <taxon>Hyphomicrobiales</taxon>
        <taxon>Methylobacteriaceae</taxon>
        <taxon>Microvirga</taxon>
    </lineage>
</organism>
<evidence type="ECO:0000313" key="2">
    <source>
        <dbReference type="Proteomes" id="UP000003947"/>
    </source>
</evidence>
<keyword evidence="2" id="KW-1185">Reference proteome</keyword>
<dbReference type="Proteomes" id="UP000003947">
    <property type="component" value="Unassembled WGS sequence"/>
</dbReference>
<dbReference type="eggNOG" id="COG1215">
    <property type="taxonomic scope" value="Bacteria"/>
</dbReference>
<dbReference type="HOGENOM" id="CLU_1553492_0_0_5"/>